<dbReference type="PANTHER" id="PTHR43651">
    <property type="entry name" value="1,4-ALPHA-GLUCAN-BRANCHING ENZYME"/>
    <property type="match status" value="1"/>
</dbReference>
<dbReference type="InterPro" id="IPR006048">
    <property type="entry name" value="A-amylase/branching_C"/>
</dbReference>
<comment type="catalytic activity">
    <reaction evidence="1 10">
        <text>Transfers a segment of a (1-&gt;4)-alpha-D-glucan chain to a primary hydroxy group in a similar glucan chain.</text>
        <dbReference type="EC" id="2.4.1.18"/>
    </reaction>
</comment>
<evidence type="ECO:0000256" key="8">
    <source>
        <dbReference type="ARBA" id="ARBA00023056"/>
    </source>
</evidence>
<evidence type="ECO:0000256" key="1">
    <source>
        <dbReference type="ARBA" id="ARBA00000826"/>
    </source>
</evidence>
<evidence type="ECO:0000256" key="5">
    <source>
        <dbReference type="ARBA" id="ARBA00022600"/>
    </source>
</evidence>
<dbReference type="GO" id="GO:0005978">
    <property type="term" value="P:glycogen biosynthetic process"/>
    <property type="evidence" value="ECO:0007669"/>
    <property type="project" value="UniProtKB-UniRule"/>
</dbReference>
<evidence type="ECO:0000256" key="9">
    <source>
        <dbReference type="ARBA" id="ARBA00023277"/>
    </source>
</evidence>
<dbReference type="FunFam" id="2.60.40.10:FF:000169">
    <property type="entry name" value="1,4-alpha-glucan branching enzyme GlgB"/>
    <property type="match status" value="1"/>
</dbReference>
<dbReference type="GO" id="GO:0005829">
    <property type="term" value="C:cytosol"/>
    <property type="evidence" value="ECO:0007669"/>
    <property type="project" value="TreeGrafter"/>
</dbReference>
<dbReference type="InterPro" id="IPR004193">
    <property type="entry name" value="Glyco_hydro_13_N"/>
</dbReference>
<feature type="region of interest" description="Disordered" evidence="12">
    <location>
        <begin position="742"/>
        <end position="808"/>
    </location>
</feature>
<dbReference type="InterPro" id="IPR054169">
    <property type="entry name" value="GlgB_N"/>
</dbReference>
<evidence type="ECO:0000313" key="15">
    <source>
        <dbReference type="Proteomes" id="UP000824164"/>
    </source>
</evidence>
<comment type="subunit">
    <text evidence="10">Monomer.</text>
</comment>
<dbReference type="FunFam" id="3.20.20.80:FF:000003">
    <property type="entry name" value="1,4-alpha-glucan branching enzyme GlgB"/>
    <property type="match status" value="1"/>
</dbReference>
<name>A0A9D1KX58_9FIRM</name>
<keyword evidence="6 10" id="KW-0328">Glycosyltransferase</keyword>
<dbReference type="SUPFAM" id="SSF51445">
    <property type="entry name" value="(Trans)glycosidases"/>
    <property type="match status" value="1"/>
</dbReference>
<evidence type="ECO:0000256" key="6">
    <source>
        <dbReference type="ARBA" id="ARBA00022676"/>
    </source>
</evidence>
<dbReference type="InterPro" id="IPR014756">
    <property type="entry name" value="Ig_E-set"/>
</dbReference>
<feature type="active site" description="Nucleophile" evidence="10 11">
    <location>
        <position position="414"/>
    </location>
</feature>
<dbReference type="GO" id="GO:0043169">
    <property type="term" value="F:cation binding"/>
    <property type="evidence" value="ECO:0007669"/>
    <property type="project" value="InterPro"/>
</dbReference>
<comment type="pathway">
    <text evidence="3 10">Glycan biosynthesis; glycogen biosynthesis.</text>
</comment>
<evidence type="ECO:0000259" key="13">
    <source>
        <dbReference type="SMART" id="SM00642"/>
    </source>
</evidence>
<dbReference type="InterPro" id="IPR006047">
    <property type="entry name" value="GH13_cat_dom"/>
</dbReference>
<dbReference type="InterPro" id="IPR017853">
    <property type="entry name" value="GH"/>
</dbReference>
<comment type="caution">
    <text evidence="14">The sequence shown here is derived from an EMBL/GenBank/DDBJ whole genome shotgun (WGS) entry which is preliminary data.</text>
</comment>
<dbReference type="AlphaFoldDB" id="A0A9D1KX58"/>
<keyword evidence="9 10" id="KW-0119">Carbohydrate metabolism</keyword>
<dbReference type="Pfam" id="PF22019">
    <property type="entry name" value="GlgB_N"/>
    <property type="match status" value="1"/>
</dbReference>
<feature type="compositionally biased region" description="Basic and acidic residues" evidence="12">
    <location>
        <begin position="753"/>
        <end position="772"/>
    </location>
</feature>
<dbReference type="EMBL" id="DVLT01000046">
    <property type="protein sequence ID" value="HIU03108.1"/>
    <property type="molecule type" value="Genomic_DNA"/>
</dbReference>
<accession>A0A9D1KX58</accession>
<comment type="function">
    <text evidence="2 10">Catalyzes the formation of the alpha-1,6-glucosidic linkages in glycogen by scission of a 1,4-alpha-linked oligosaccharide from growing alpha-1,4-glucan chains and the subsequent attachment of the oligosaccharide to the alpha-1,6 position.</text>
</comment>
<dbReference type="InterPro" id="IPR037439">
    <property type="entry name" value="Branching_enzy"/>
</dbReference>
<dbReference type="NCBIfam" id="NF008967">
    <property type="entry name" value="PRK12313.1"/>
    <property type="match status" value="1"/>
</dbReference>
<sequence length="808" mass="94054">MGDKLFQYMQWPEIEAIVYSEHDRPKQILGTHETEDGVVVQAFFPEAYAVYVESDSLDEPVLMEKVDENGYFATIIQDLDAYDYRYHVFEDEDSSFYCRDAYAFETTIQEEDIRKFQAGIHYEIYKVLGAHPMTLHGVDGVRFAVWAPGAMRVSVVGDFNQWDGRRHPMQRIDGGIHELFIPDLKEGDIYKYEVKVKGGDVILKTDPYGTQAQLRPDNASVICNVDGTHDWQDKEWMKKRRRKNLQKEPVFIYELHLGGFERPDEDDGRPFYNYRELAEKVADYVLRMGYTHIELMPVMEHPLDESWGYQVTGYYAPTSRYGTPEDLMYFIDYMHQKDIGVILDWVPAHFPRDLNGLARFDGTALYEYPDPRRGEHPHWGTLIFNYGRHEVSNFLIANAMYWVENYHADGLRFDAVASMLYLDYGRNDGEWVPNMYGGKEHLEAIEFLKHLNSMMKKRNPDVTMIAEESTAWPKVTESPEDEGLGFDYKWNMGWMNDFLGFMQLDPLFRKGAYGQLLFSMIYAYSEKFILVLSHDEVVHGKGSMIGKMPGTYEEKFANLRLAYGFMMAHPGKKLLFMGQDFAQFTEFDEAKSLEWFMLEYEPHRQMQNYVKDLLKLYKEYPALYRLDHDPDGFEWINNISADETIVVFLRKNRKRDETLLIVCNFTPVVRKNYKIGVPFEGKYKEIFNSDAKIYGGEGNVNVRVKPSKEDECDERENSIRITVPPLGISIFRCTPEKLKKKKQAKKTAAGKKAVPENTKKAETKEAGQDKKGAVKISVMKKEKTPTKVIRKQVEKFASKRNDKPEENN</sequence>
<feature type="active site" description="Proton donor" evidence="10 11">
    <location>
        <position position="467"/>
    </location>
</feature>
<feature type="compositionally biased region" description="Basic and acidic residues" evidence="12">
    <location>
        <begin position="779"/>
        <end position="808"/>
    </location>
</feature>
<keyword evidence="5 10" id="KW-0321">Glycogen metabolism</keyword>
<dbReference type="CDD" id="cd11322">
    <property type="entry name" value="AmyAc_Glg_BE"/>
    <property type="match status" value="1"/>
</dbReference>
<comment type="similarity">
    <text evidence="4 10">Belongs to the glycosyl hydrolase 13 family. GlgB subfamily.</text>
</comment>
<evidence type="ECO:0000256" key="12">
    <source>
        <dbReference type="SAM" id="MobiDB-lite"/>
    </source>
</evidence>
<protein>
    <recommendedName>
        <fullName evidence="10">1,4-alpha-glucan branching enzyme GlgB</fullName>
        <ecNumber evidence="10">2.4.1.18</ecNumber>
    </recommendedName>
    <alternativeName>
        <fullName evidence="10">1,4-alpha-D-glucan:1,4-alpha-D-glucan 6-glucosyl-transferase</fullName>
    </alternativeName>
    <alternativeName>
        <fullName evidence="10">Alpha-(1-&gt;4)-glucan branching enzyme</fullName>
    </alternativeName>
    <alternativeName>
        <fullName evidence="10">Glycogen branching enzyme</fullName>
        <shortName evidence="10">BE</shortName>
    </alternativeName>
</protein>
<dbReference type="PANTHER" id="PTHR43651:SF3">
    <property type="entry name" value="1,4-ALPHA-GLUCAN-BRANCHING ENZYME"/>
    <property type="match status" value="1"/>
</dbReference>
<dbReference type="FunFam" id="2.60.40.1180:FF:000002">
    <property type="entry name" value="1,4-alpha-glucan branching enzyme GlgB"/>
    <property type="match status" value="1"/>
</dbReference>
<evidence type="ECO:0000313" key="14">
    <source>
        <dbReference type="EMBL" id="HIU03108.1"/>
    </source>
</evidence>
<dbReference type="GO" id="GO:0003844">
    <property type="term" value="F:1,4-alpha-glucan branching enzyme activity"/>
    <property type="evidence" value="ECO:0007669"/>
    <property type="project" value="UniProtKB-UniRule"/>
</dbReference>
<dbReference type="Gene3D" id="2.60.40.10">
    <property type="entry name" value="Immunoglobulins"/>
    <property type="match status" value="2"/>
</dbReference>
<dbReference type="HAMAP" id="MF_00685">
    <property type="entry name" value="GlgB"/>
    <property type="match status" value="1"/>
</dbReference>
<evidence type="ECO:0000256" key="10">
    <source>
        <dbReference type="HAMAP-Rule" id="MF_00685"/>
    </source>
</evidence>
<dbReference type="NCBIfam" id="NF003811">
    <property type="entry name" value="PRK05402.1"/>
    <property type="match status" value="1"/>
</dbReference>
<dbReference type="InterPro" id="IPR044143">
    <property type="entry name" value="GlgB_N_E_set_prok"/>
</dbReference>
<evidence type="ECO:0000256" key="3">
    <source>
        <dbReference type="ARBA" id="ARBA00004964"/>
    </source>
</evidence>
<dbReference type="SUPFAM" id="SSF81296">
    <property type="entry name" value="E set domains"/>
    <property type="match status" value="1"/>
</dbReference>
<gene>
    <name evidence="10 14" type="primary">glgB</name>
    <name evidence="14" type="ORF">IAB63_07635</name>
</gene>
<dbReference type="GO" id="GO:0004553">
    <property type="term" value="F:hydrolase activity, hydrolyzing O-glycosyl compounds"/>
    <property type="evidence" value="ECO:0007669"/>
    <property type="project" value="InterPro"/>
</dbReference>
<organism evidence="14 15">
    <name type="scientific">Candidatus Onthocola gallistercoris</name>
    <dbReference type="NCBI Taxonomy" id="2840876"/>
    <lineage>
        <taxon>Bacteria</taxon>
        <taxon>Bacillati</taxon>
        <taxon>Bacillota</taxon>
        <taxon>Bacilli</taxon>
        <taxon>Candidatus Onthocola</taxon>
    </lineage>
</organism>
<evidence type="ECO:0000256" key="2">
    <source>
        <dbReference type="ARBA" id="ARBA00002953"/>
    </source>
</evidence>
<reference evidence="14" key="1">
    <citation type="submission" date="2020-10" db="EMBL/GenBank/DDBJ databases">
        <authorList>
            <person name="Gilroy R."/>
        </authorList>
    </citation>
    <scope>NUCLEOTIDE SEQUENCE</scope>
    <source>
        <strain evidence="14">CHK187-14744</strain>
    </source>
</reference>
<dbReference type="SUPFAM" id="SSF51011">
    <property type="entry name" value="Glycosyl hydrolase domain"/>
    <property type="match status" value="1"/>
</dbReference>
<dbReference type="SMART" id="SM00642">
    <property type="entry name" value="Aamy"/>
    <property type="match status" value="1"/>
</dbReference>
<dbReference type="Pfam" id="PF02922">
    <property type="entry name" value="CBM_48"/>
    <property type="match status" value="1"/>
</dbReference>
<dbReference type="InterPro" id="IPR013783">
    <property type="entry name" value="Ig-like_fold"/>
</dbReference>
<dbReference type="Gene3D" id="3.20.20.80">
    <property type="entry name" value="Glycosidases"/>
    <property type="match status" value="1"/>
</dbReference>
<dbReference type="Pfam" id="PF02806">
    <property type="entry name" value="Alpha-amylase_C"/>
    <property type="match status" value="1"/>
</dbReference>
<dbReference type="PIRSF" id="PIRSF000463">
    <property type="entry name" value="GlgB"/>
    <property type="match status" value="1"/>
</dbReference>
<evidence type="ECO:0000256" key="11">
    <source>
        <dbReference type="PIRSR" id="PIRSR000463-1"/>
    </source>
</evidence>
<dbReference type="Proteomes" id="UP000824164">
    <property type="component" value="Unassembled WGS sequence"/>
</dbReference>
<proteinExistence type="inferred from homology"/>
<dbReference type="Pfam" id="PF00128">
    <property type="entry name" value="Alpha-amylase"/>
    <property type="match status" value="1"/>
</dbReference>
<dbReference type="InterPro" id="IPR006407">
    <property type="entry name" value="GlgB"/>
</dbReference>
<reference evidence="14" key="2">
    <citation type="journal article" date="2021" name="PeerJ">
        <title>Extensive microbial diversity within the chicken gut microbiome revealed by metagenomics and culture.</title>
        <authorList>
            <person name="Gilroy R."/>
            <person name="Ravi A."/>
            <person name="Getino M."/>
            <person name="Pursley I."/>
            <person name="Horton D.L."/>
            <person name="Alikhan N.F."/>
            <person name="Baker D."/>
            <person name="Gharbi K."/>
            <person name="Hall N."/>
            <person name="Watson M."/>
            <person name="Adriaenssens E.M."/>
            <person name="Foster-Nyarko E."/>
            <person name="Jarju S."/>
            <person name="Secka A."/>
            <person name="Antonio M."/>
            <person name="Oren A."/>
            <person name="Chaudhuri R.R."/>
            <person name="La Ragione R."/>
            <person name="Hildebrand F."/>
            <person name="Pallen M.J."/>
        </authorList>
    </citation>
    <scope>NUCLEOTIDE SEQUENCE</scope>
    <source>
        <strain evidence="14">CHK187-14744</strain>
    </source>
</reference>
<dbReference type="Gene3D" id="2.60.40.1180">
    <property type="entry name" value="Golgi alpha-mannosidase II"/>
    <property type="match status" value="1"/>
</dbReference>
<feature type="domain" description="Glycosyl hydrolase family 13 catalytic" evidence="13">
    <location>
        <begin position="254"/>
        <end position="611"/>
    </location>
</feature>
<dbReference type="CDD" id="cd02855">
    <property type="entry name" value="E_set_GBE_prok_N"/>
    <property type="match status" value="1"/>
</dbReference>
<dbReference type="InterPro" id="IPR013780">
    <property type="entry name" value="Glyco_hydro_b"/>
</dbReference>
<keyword evidence="7 10" id="KW-0808">Transferase</keyword>
<keyword evidence="8 10" id="KW-0320">Glycogen biosynthesis</keyword>
<dbReference type="EC" id="2.4.1.18" evidence="10"/>
<dbReference type="NCBIfam" id="TIGR01515">
    <property type="entry name" value="branching_enzym"/>
    <property type="match status" value="1"/>
</dbReference>
<evidence type="ECO:0000256" key="7">
    <source>
        <dbReference type="ARBA" id="ARBA00022679"/>
    </source>
</evidence>
<evidence type="ECO:0000256" key="4">
    <source>
        <dbReference type="ARBA" id="ARBA00009000"/>
    </source>
</evidence>